<reference evidence="1 2" key="1">
    <citation type="journal article" date="2012" name="PLoS Pathog.">
        <title>Diverse lifestyles and strategies of plant pathogenesis encoded in the genomes of eighteen Dothideomycetes fungi.</title>
        <authorList>
            <person name="Ohm R.A."/>
            <person name="Feau N."/>
            <person name="Henrissat B."/>
            <person name="Schoch C.L."/>
            <person name="Horwitz B.A."/>
            <person name="Barry K.W."/>
            <person name="Condon B.J."/>
            <person name="Copeland A.C."/>
            <person name="Dhillon B."/>
            <person name="Glaser F."/>
            <person name="Hesse C.N."/>
            <person name="Kosti I."/>
            <person name="LaButti K."/>
            <person name="Lindquist E.A."/>
            <person name="Lucas S."/>
            <person name="Salamov A.A."/>
            <person name="Bradshaw R.E."/>
            <person name="Ciuffetti L."/>
            <person name="Hamelin R.C."/>
            <person name="Kema G.H.J."/>
            <person name="Lawrence C."/>
            <person name="Scott J.A."/>
            <person name="Spatafora J.W."/>
            <person name="Turgeon B.G."/>
            <person name="de Wit P.J.G.M."/>
            <person name="Zhong S."/>
            <person name="Goodwin S.B."/>
            <person name="Grigoriev I.V."/>
        </authorList>
    </citation>
    <scope>NUCLEOTIDE SEQUENCE [LARGE SCALE GENOMIC DNA]</scope>
    <source>
        <strain evidence="2">ND90Pr / ATCC 201652</strain>
    </source>
</reference>
<dbReference type="EMBL" id="KB445654">
    <property type="protein sequence ID" value="EMD58857.1"/>
    <property type="molecule type" value="Genomic_DNA"/>
</dbReference>
<dbReference type="Proteomes" id="UP000016934">
    <property type="component" value="Unassembled WGS sequence"/>
</dbReference>
<dbReference type="RefSeq" id="XP_007705334.1">
    <property type="nucleotide sequence ID" value="XM_007707144.1"/>
</dbReference>
<accession>M2SQ13</accession>
<dbReference type="HOGENOM" id="CLU_3014048_0_0_1"/>
<sequence length="56" mass="6405">MCVRACVRRLIQSLVWVFFSLLFGATPTYSLLRVAGAWCWEVMGLSSGYKSRETWA</sequence>
<proteinExistence type="predicted"/>
<gene>
    <name evidence="1" type="ORF">COCSADRAFT_260939</name>
</gene>
<dbReference type="KEGG" id="bsc:COCSADRAFT_260939"/>
<evidence type="ECO:0000313" key="2">
    <source>
        <dbReference type="Proteomes" id="UP000016934"/>
    </source>
</evidence>
<reference evidence="2" key="2">
    <citation type="journal article" date="2013" name="PLoS Genet.">
        <title>Comparative genome structure, secondary metabolite, and effector coding capacity across Cochliobolus pathogens.</title>
        <authorList>
            <person name="Condon B.J."/>
            <person name="Leng Y."/>
            <person name="Wu D."/>
            <person name="Bushley K.E."/>
            <person name="Ohm R.A."/>
            <person name="Otillar R."/>
            <person name="Martin J."/>
            <person name="Schackwitz W."/>
            <person name="Grimwood J."/>
            <person name="MohdZainudin N."/>
            <person name="Xue C."/>
            <person name="Wang R."/>
            <person name="Manning V.A."/>
            <person name="Dhillon B."/>
            <person name="Tu Z.J."/>
            <person name="Steffenson B.J."/>
            <person name="Salamov A."/>
            <person name="Sun H."/>
            <person name="Lowry S."/>
            <person name="LaButti K."/>
            <person name="Han J."/>
            <person name="Copeland A."/>
            <person name="Lindquist E."/>
            <person name="Barry K."/>
            <person name="Schmutz J."/>
            <person name="Baker S.E."/>
            <person name="Ciuffetti L.M."/>
            <person name="Grigoriev I.V."/>
            <person name="Zhong S."/>
            <person name="Turgeon B.G."/>
        </authorList>
    </citation>
    <scope>NUCLEOTIDE SEQUENCE [LARGE SCALE GENOMIC DNA]</scope>
    <source>
        <strain evidence="2">ND90Pr / ATCC 201652</strain>
    </source>
</reference>
<keyword evidence="2" id="KW-1185">Reference proteome</keyword>
<name>M2SQ13_COCSN</name>
<dbReference type="AlphaFoldDB" id="M2SQ13"/>
<protein>
    <submittedName>
        <fullName evidence="1">Uncharacterized protein</fullName>
    </submittedName>
</protein>
<dbReference type="GeneID" id="19135420"/>
<organism evidence="1 2">
    <name type="scientific">Cochliobolus sativus (strain ND90Pr / ATCC 201652)</name>
    <name type="common">Common root rot and spot blotch fungus</name>
    <name type="synonym">Bipolaris sorokiniana</name>
    <dbReference type="NCBI Taxonomy" id="665912"/>
    <lineage>
        <taxon>Eukaryota</taxon>
        <taxon>Fungi</taxon>
        <taxon>Dikarya</taxon>
        <taxon>Ascomycota</taxon>
        <taxon>Pezizomycotina</taxon>
        <taxon>Dothideomycetes</taxon>
        <taxon>Pleosporomycetidae</taxon>
        <taxon>Pleosporales</taxon>
        <taxon>Pleosporineae</taxon>
        <taxon>Pleosporaceae</taxon>
        <taxon>Bipolaris</taxon>
    </lineage>
</organism>
<evidence type="ECO:0000313" key="1">
    <source>
        <dbReference type="EMBL" id="EMD58857.1"/>
    </source>
</evidence>